<keyword evidence="8" id="KW-1185">Reference proteome</keyword>
<comment type="subcellular location">
    <subcellularLocation>
        <location evidence="1">Secreted</location>
    </subcellularLocation>
</comment>
<dbReference type="GO" id="GO:0005576">
    <property type="term" value="C:extracellular region"/>
    <property type="evidence" value="ECO:0007669"/>
    <property type="project" value="UniProtKB-SubCell"/>
</dbReference>
<sequence length="213" mass="23920">MAAASNSGQRPVMDTMAVWRRPAGSDRPDAFIMMLSCSAWSSPSWCRSQELPDLRDDGPHRGRDYSYLRLQPRWQNHPALQSLKGDADLYVSDKTLQPSYDTYKLQSANCGQDVVVTVPLNPFDAAWTRQGRAKQPPRLRMRQRPRSSCNHTNDRGGTNLLGGEDSLQPVPSRETTQHRSHLVSTSVLRILSQGQVQITRCALTLQNHLVPES</sequence>
<dbReference type="PANTHER" id="PTHR31703:SF2">
    <property type="entry name" value="UPF0669 PROTEIN C6ORF120"/>
    <property type="match status" value="1"/>
</dbReference>
<dbReference type="Proteomes" id="UP001153269">
    <property type="component" value="Unassembled WGS sequence"/>
</dbReference>
<dbReference type="EMBL" id="CADEAL010004485">
    <property type="protein sequence ID" value="CAB1460597.1"/>
    <property type="molecule type" value="Genomic_DNA"/>
</dbReference>
<evidence type="ECO:0000256" key="2">
    <source>
        <dbReference type="ARBA" id="ARBA00008960"/>
    </source>
</evidence>
<evidence type="ECO:0000256" key="5">
    <source>
        <dbReference type="ARBA" id="ARBA00023180"/>
    </source>
</evidence>
<name>A0A9N7VWD9_PLEPL</name>
<accession>A0A9N7VWD9</accession>
<evidence type="ECO:0000313" key="7">
    <source>
        <dbReference type="EMBL" id="CAB1460597.1"/>
    </source>
</evidence>
<keyword evidence="4" id="KW-0732">Signal</keyword>
<protein>
    <submittedName>
        <fullName evidence="7">Uncharacterized protein</fullName>
    </submittedName>
</protein>
<feature type="region of interest" description="Disordered" evidence="6">
    <location>
        <begin position="129"/>
        <end position="180"/>
    </location>
</feature>
<organism evidence="7 8">
    <name type="scientific">Pleuronectes platessa</name>
    <name type="common">European plaice</name>
    <dbReference type="NCBI Taxonomy" id="8262"/>
    <lineage>
        <taxon>Eukaryota</taxon>
        <taxon>Metazoa</taxon>
        <taxon>Chordata</taxon>
        <taxon>Craniata</taxon>
        <taxon>Vertebrata</taxon>
        <taxon>Euteleostomi</taxon>
        <taxon>Actinopterygii</taxon>
        <taxon>Neopterygii</taxon>
        <taxon>Teleostei</taxon>
        <taxon>Neoteleostei</taxon>
        <taxon>Acanthomorphata</taxon>
        <taxon>Carangaria</taxon>
        <taxon>Pleuronectiformes</taxon>
        <taxon>Pleuronectoidei</taxon>
        <taxon>Pleuronectidae</taxon>
        <taxon>Pleuronectes</taxon>
    </lineage>
</organism>
<dbReference type="Pfam" id="PF17065">
    <property type="entry name" value="UPF0669"/>
    <property type="match status" value="1"/>
</dbReference>
<evidence type="ECO:0000256" key="6">
    <source>
        <dbReference type="SAM" id="MobiDB-lite"/>
    </source>
</evidence>
<comment type="similarity">
    <text evidence="2">Belongs to the UPF0669 family.</text>
</comment>
<dbReference type="AlphaFoldDB" id="A0A9N7VWD9"/>
<evidence type="ECO:0000256" key="1">
    <source>
        <dbReference type="ARBA" id="ARBA00004613"/>
    </source>
</evidence>
<evidence type="ECO:0000256" key="4">
    <source>
        <dbReference type="ARBA" id="ARBA00022729"/>
    </source>
</evidence>
<dbReference type="PANTHER" id="PTHR31703">
    <property type="entry name" value="UPF0669 PROTEIN C6ORF120"/>
    <property type="match status" value="1"/>
</dbReference>
<evidence type="ECO:0000313" key="8">
    <source>
        <dbReference type="Proteomes" id="UP001153269"/>
    </source>
</evidence>
<proteinExistence type="inferred from homology"/>
<keyword evidence="5" id="KW-0325">Glycoprotein</keyword>
<reference evidence="7" key="1">
    <citation type="submission" date="2020-03" db="EMBL/GenBank/DDBJ databases">
        <authorList>
            <person name="Weist P."/>
        </authorList>
    </citation>
    <scope>NUCLEOTIDE SEQUENCE</scope>
</reference>
<feature type="compositionally biased region" description="Basic residues" evidence="6">
    <location>
        <begin position="131"/>
        <end position="145"/>
    </location>
</feature>
<keyword evidence="3" id="KW-0964">Secreted</keyword>
<comment type="caution">
    <text evidence="7">The sequence shown here is derived from an EMBL/GenBank/DDBJ whole genome shotgun (WGS) entry which is preliminary data.</text>
</comment>
<evidence type="ECO:0000256" key="3">
    <source>
        <dbReference type="ARBA" id="ARBA00022525"/>
    </source>
</evidence>
<dbReference type="InterPro" id="IPR031420">
    <property type="entry name" value="UPF0669"/>
</dbReference>
<gene>
    <name evidence="7" type="ORF">PLEPLA_LOCUS48448</name>
</gene>